<feature type="domain" description="SPW repeat-containing integral membrane" evidence="13">
    <location>
        <begin position="725"/>
        <end position="816"/>
    </location>
</feature>
<keyword evidence="4 11" id="KW-0812">Transmembrane</keyword>
<dbReference type="GO" id="GO:0048038">
    <property type="term" value="F:quinone binding"/>
    <property type="evidence" value="ECO:0007669"/>
    <property type="project" value="UniProtKB-KW"/>
</dbReference>
<evidence type="ECO:0000259" key="14">
    <source>
        <dbReference type="Pfam" id="PF07884"/>
    </source>
</evidence>
<comment type="similarity">
    <text evidence="3">Belongs to the NAD(P)-dependent epimerase/dehydratase family.</text>
</comment>
<dbReference type="Gene3D" id="3.40.50.720">
    <property type="entry name" value="NAD(P)-binding Rossmann-like Domain"/>
    <property type="match status" value="1"/>
</dbReference>
<feature type="transmembrane region" description="Helical" evidence="11">
    <location>
        <begin position="617"/>
        <end position="638"/>
    </location>
</feature>
<dbReference type="Pfam" id="PF07884">
    <property type="entry name" value="VKOR"/>
    <property type="match status" value="1"/>
</dbReference>
<dbReference type="Gene3D" id="1.20.1440.130">
    <property type="entry name" value="VKOR domain"/>
    <property type="match status" value="1"/>
</dbReference>
<dbReference type="CDD" id="cd12919">
    <property type="entry name" value="VKOR_2"/>
    <property type="match status" value="1"/>
</dbReference>
<evidence type="ECO:0000256" key="10">
    <source>
        <dbReference type="ARBA" id="ARBA00023284"/>
    </source>
</evidence>
<feature type="transmembrane region" description="Helical" evidence="11">
    <location>
        <begin position="457"/>
        <end position="475"/>
    </location>
</feature>
<dbReference type="KEGG" id="nall:PP769_17415"/>
<sequence length="833" mass="91510">MHPGKEIVSGEMGEKADEVKTPSNTLIITGSSGLIGSSFIDRVGESYWEMAFDREGPPHPPPSTEHIIDCDLSSDTSVSAALDKVRRLGCTHIASVIHLAAYYSFSGNPSPLYEQVTVRGTERLLRGLRDFKIEQFIFSSTMLVHAPCEPGQSINEDSPLGPKWDYPKSKVKTEQLILRERGDVPVVFLRIAGVYDDRCHSIPISHQIKRIYERKMVAHVFPGDITHGQSFVHLDDLIEALVLVVERRKSLPAVTTLLIGEPETLNYDELQRAISRQLHNEDWKTYRIPRSVAKIGAWLQGLLPGPGQFIKPWMIDLADDHYALDVGRARKLLGWEPQNSLRETLPKMTAALKADPAGWYKENKLKANNPSPDRLTWPHVANMFLGLWLIGSAPALGQIKPALFWSDLASGAGVILFSSFAIRHAWAAWAGCAVGLWVMSAPLLFWAPNAAVYNNDLITGALIIAFSVIIPQLGLSPPTLNSRTGTGLRGGMNDPATLAPHLLPSSDEREKDSWREWSGSGIPPGWSYNPSGWEQRLGIVFLAMLGFFLSRYLAAFQLGHIPHPWDPIFGNGTRQVLTSDISKMFPVSDAGLGALSYLLDALAGLIGGRRRWRTMPWMVLLFGLFIIPPGVTSIVLVILQPVSIGAWCTLCLVAAVVMLLMVPPALDEVIATSQFLLRTRNEGGSVWRALWLGEGHAEEEPASTQVRSSLKEVIHGIEVFSAPWNLLLSALAGMWLMAMPSVLGLNGMAADSTHIVGALVVTLAVVAFAEPARLVRYFNVLCGVWLILAPWLVAGGTSAWLWSSVVSGLALMALSLRCGPVEDRYAGWQRFIR</sequence>
<dbReference type="GO" id="GO:0016020">
    <property type="term" value="C:membrane"/>
    <property type="evidence" value="ECO:0007669"/>
    <property type="project" value="UniProtKB-SubCell"/>
</dbReference>
<keyword evidence="7" id="KW-0560">Oxidoreductase</keyword>
<dbReference type="InterPro" id="IPR036291">
    <property type="entry name" value="NAD(P)-bd_dom_sf"/>
</dbReference>
<evidence type="ECO:0000313" key="15">
    <source>
        <dbReference type="EMBL" id="WNM57727.1"/>
    </source>
</evidence>
<comment type="subcellular location">
    <subcellularLocation>
        <location evidence="1">Membrane</location>
        <topology evidence="1">Multi-pass membrane protein</topology>
    </subcellularLocation>
</comment>
<dbReference type="Proteomes" id="UP001302719">
    <property type="component" value="Chromosome"/>
</dbReference>
<protein>
    <submittedName>
        <fullName evidence="15">Vitamin K epoxide reductase family protein</fullName>
    </submittedName>
</protein>
<feature type="transmembrane region" description="Helical" evidence="11">
    <location>
        <begin position="537"/>
        <end position="554"/>
    </location>
</feature>
<feature type="transmembrane region" description="Helical" evidence="11">
    <location>
        <begin position="799"/>
        <end position="816"/>
    </location>
</feature>
<evidence type="ECO:0000256" key="9">
    <source>
        <dbReference type="ARBA" id="ARBA00023157"/>
    </source>
</evidence>
<evidence type="ECO:0000256" key="3">
    <source>
        <dbReference type="ARBA" id="ARBA00007637"/>
    </source>
</evidence>
<evidence type="ECO:0000256" key="2">
    <source>
        <dbReference type="ARBA" id="ARBA00006214"/>
    </source>
</evidence>
<feature type="transmembrane region" description="Helical" evidence="11">
    <location>
        <begin position="644"/>
        <end position="666"/>
    </location>
</feature>
<keyword evidence="9" id="KW-1015">Disulfide bond</keyword>
<reference evidence="15 16" key="1">
    <citation type="submission" date="2023-01" db="EMBL/GenBank/DDBJ databases">
        <title>Cultivation and genomic characterization of new, ubiquitous marine nitrite-oxidizing bacteria from the Nitrospirales.</title>
        <authorList>
            <person name="Mueller A.J."/>
            <person name="Daebeler A."/>
            <person name="Herbold C.W."/>
            <person name="Kirkegaard R.H."/>
            <person name="Daims H."/>
        </authorList>
    </citation>
    <scope>NUCLEOTIDE SEQUENCE [LARGE SCALE GENOMIC DNA]</scope>
    <source>
        <strain evidence="15 16">VA</strain>
    </source>
</reference>
<feature type="transmembrane region" description="Helical" evidence="11">
    <location>
        <begin position="749"/>
        <end position="769"/>
    </location>
</feature>
<keyword evidence="5" id="KW-0874">Quinone</keyword>
<gene>
    <name evidence="15" type="ORF">PP769_17415</name>
</gene>
<dbReference type="RefSeq" id="WP_312642558.1">
    <property type="nucleotide sequence ID" value="NZ_CP116967.1"/>
</dbReference>
<dbReference type="InterPro" id="IPR038354">
    <property type="entry name" value="VKOR_sf"/>
</dbReference>
<dbReference type="AlphaFoldDB" id="A0AA96GB25"/>
<comment type="similarity">
    <text evidence="2">Belongs to the VKOR family.</text>
</comment>
<dbReference type="Pfam" id="PF03779">
    <property type="entry name" value="SPW"/>
    <property type="match status" value="2"/>
</dbReference>
<dbReference type="GO" id="GO:0016491">
    <property type="term" value="F:oxidoreductase activity"/>
    <property type="evidence" value="ECO:0007669"/>
    <property type="project" value="UniProtKB-KW"/>
</dbReference>
<evidence type="ECO:0000256" key="11">
    <source>
        <dbReference type="SAM" id="Phobius"/>
    </source>
</evidence>
<keyword evidence="10" id="KW-0676">Redox-active center</keyword>
<evidence type="ECO:0000259" key="13">
    <source>
        <dbReference type="Pfam" id="PF03779"/>
    </source>
</evidence>
<dbReference type="SUPFAM" id="SSF51735">
    <property type="entry name" value="NAD(P)-binding Rossmann-fold domains"/>
    <property type="match status" value="1"/>
</dbReference>
<evidence type="ECO:0000256" key="4">
    <source>
        <dbReference type="ARBA" id="ARBA00022692"/>
    </source>
</evidence>
<evidence type="ECO:0000313" key="16">
    <source>
        <dbReference type="Proteomes" id="UP001302719"/>
    </source>
</evidence>
<feature type="transmembrane region" description="Helical" evidence="11">
    <location>
        <begin position="724"/>
        <end position="743"/>
    </location>
</feature>
<evidence type="ECO:0000256" key="6">
    <source>
        <dbReference type="ARBA" id="ARBA00022989"/>
    </source>
</evidence>
<dbReference type="PANTHER" id="PTHR43000">
    <property type="entry name" value="DTDP-D-GLUCOSE 4,6-DEHYDRATASE-RELATED"/>
    <property type="match status" value="1"/>
</dbReference>
<name>A0AA96GB25_9BACT</name>
<proteinExistence type="inferred from homology"/>
<dbReference type="InterPro" id="IPR005530">
    <property type="entry name" value="SPW"/>
</dbReference>
<evidence type="ECO:0000256" key="7">
    <source>
        <dbReference type="ARBA" id="ARBA00023002"/>
    </source>
</evidence>
<evidence type="ECO:0000256" key="5">
    <source>
        <dbReference type="ARBA" id="ARBA00022719"/>
    </source>
</evidence>
<evidence type="ECO:0000256" key="8">
    <source>
        <dbReference type="ARBA" id="ARBA00023136"/>
    </source>
</evidence>
<feature type="domain" description="NAD-dependent epimerase/dehydratase" evidence="12">
    <location>
        <begin position="27"/>
        <end position="257"/>
    </location>
</feature>
<keyword evidence="8 11" id="KW-0472">Membrane</keyword>
<dbReference type="Pfam" id="PF01370">
    <property type="entry name" value="Epimerase"/>
    <property type="match status" value="1"/>
</dbReference>
<feature type="transmembrane region" description="Helical" evidence="11">
    <location>
        <begin position="403"/>
        <end position="420"/>
    </location>
</feature>
<keyword evidence="16" id="KW-1185">Reference proteome</keyword>
<feature type="domain" description="SPW repeat-containing integral membrane" evidence="13">
    <location>
        <begin position="377"/>
        <end position="467"/>
    </location>
</feature>
<feature type="domain" description="Vitamin K epoxide reductase" evidence="14">
    <location>
        <begin position="539"/>
        <end position="662"/>
    </location>
</feature>
<dbReference type="EMBL" id="CP116967">
    <property type="protein sequence ID" value="WNM57727.1"/>
    <property type="molecule type" value="Genomic_DNA"/>
</dbReference>
<dbReference type="InterPro" id="IPR012932">
    <property type="entry name" value="VKOR"/>
</dbReference>
<accession>A0AA96GB25</accession>
<evidence type="ECO:0000256" key="1">
    <source>
        <dbReference type="ARBA" id="ARBA00004141"/>
    </source>
</evidence>
<evidence type="ECO:0000259" key="12">
    <source>
        <dbReference type="Pfam" id="PF01370"/>
    </source>
</evidence>
<dbReference type="InterPro" id="IPR001509">
    <property type="entry name" value="Epimerase_deHydtase"/>
</dbReference>
<feature type="transmembrane region" description="Helical" evidence="11">
    <location>
        <begin position="426"/>
        <end position="445"/>
    </location>
</feature>
<organism evidence="15 16">
    <name type="scientific">Candidatus Nitrospira allomarina</name>
    <dbReference type="NCBI Taxonomy" id="3020900"/>
    <lineage>
        <taxon>Bacteria</taxon>
        <taxon>Pseudomonadati</taxon>
        <taxon>Nitrospirota</taxon>
        <taxon>Nitrospiria</taxon>
        <taxon>Nitrospirales</taxon>
        <taxon>Nitrospiraceae</taxon>
        <taxon>Nitrospira</taxon>
    </lineage>
</organism>
<keyword evidence="6 11" id="KW-1133">Transmembrane helix</keyword>
<feature type="transmembrane region" description="Helical" evidence="11">
    <location>
        <begin position="774"/>
        <end position="793"/>
    </location>
</feature>